<dbReference type="PANTHER" id="PTHR33227:SF48">
    <property type="entry name" value="STIGMA-SPECIFIC STIG1-LIKE PROTEIN 4"/>
    <property type="match status" value="1"/>
</dbReference>
<accession>Q2IMT2</accession>
<feature type="signal peptide" evidence="2">
    <location>
        <begin position="1"/>
        <end position="16"/>
    </location>
</feature>
<dbReference type="Gene3D" id="2.130.10.10">
    <property type="entry name" value="YVTN repeat-like/Quinoprotein amine dehydrogenase"/>
    <property type="match status" value="1"/>
</dbReference>
<reference evidence="3" key="1">
    <citation type="submission" date="2006-01" db="EMBL/GenBank/DDBJ databases">
        <title>Complete sequence of Anaeromyxobacter dehalogenans 2CP-C.</title>
        <authorList>
            <consortium name="US DOE Joint Genome Institute"/>
            <person name="Copeland A."/>
            <person name="Lucas S."/>
            <person name="Lapidus A."/>
            <person name="Barry K."/>
            <person name="Detter J.C."/>
            <person name="Glavina T."/>
            <person name="Hammon N."/>
            <person name="Israni S."/>
            <person name="Pitluck S."/>
            <person name="Brettin T."/>
            <person name="Bruce D."/>
            <person name="Han C."/>
            <person name="Tapia R."/>
            <person name="Gilna P."/>
            <person name="Kiss H."/>
            <person name="Schmutz J."/>
            <person name="Larimer F."/>
            <person name="Land M."/>
            <person name="Kyrpides N."/>
            <person name="Anderson I."/>
            <person name="Sanford R.A."/>
            <person name="Ritalahti K.M."/>
            <person name="Thomas H.S."/>
            <person name="Kirby J.R."/>
            <person name="Zhulin I.B."/>
            <person name="Loeffler F.E."/>
            <person name="Richardson P."/>
        </authorList>
    </citation>
    <scope>NUCLEOTIDE SEQUENCE</scope>
    <source>
        <strain evidence="3">2CP-C</strain>
    </source>
</reference>
<evidence type="ECO:0000256" key="2">
    <source>
        <dbReference type="SAM" id="SignalP"/>
    </source>
</evidence>
<dbReference type="OrthoDB" id="5522667at2"/>
<dbReference type="KEGG" id="ade:Adeh_0337"/>
<name>Q2IMT2_ANADE</name>
<evidence type="ECO:0000313" key="4">
    <source>
        <dbReference type="Proteomes" id="UP000001935"/>
    </source>
</evidence>
<protein>
    <submittedName>
        <fullName evidence="3">Uncharacterized protein</fullName>
    </submittedName>
</protein>
<dbReference type="EMBL" id="CP000251">
    <property type="protein sequence ID" value="ABC80113.1"/>
    <property type="molecule type" value="Genomic_DNA"/>
</dbReference>
<dbReference type="Proteomes" id="UP000001935">
    <property type="component" value="Chromosome"/>
</dbReference>
<feature type="chain" id="PRO_5004210281" evidence="2">
    <location>
        <begin position="17"/>
        <end position="496"/>
    </location>
</feature>
<dbReference type="InterPro" id="IPR015943">
    <property type="entry name" value="WD40/YVTN_repeat-like_dom_sf"/>
</dbReference>
<evidence type="ECO:0000313" key="3">
    <source>
        <dbReference type="EMBL" id="ABC80113.1"/>
    </source>
</evidence>
<sequence>MRAATILGTLAVAALAACDSDATCPEGQVECAGRCVALATDPLNCGACGVACGPGATCGAGACGCGPGTVLCGATCAQLESDPDHCGACGSACRDAQVCSSAGGAAACADACGEGQVACGRACVELAFDRYHCGACGTVCQPGEACDAGTCRSLQVACFATDDVRPIAPDLAAAGSPRPAGDGPIALAALGGDVWAAAALSGSVIRLPLDLSAPPVEHALHGSDLEGIAAASDRLLVSNSGGGSVAVVDPVTGRVLDDVLIPGLPGANPRGIAVLDGKAYVALYGRDEASGGQGVAVLDLSRLAGCAAAPCATVERVVDLRGAADAGGLPFPGKAVAAGGRAWITIANLARDTDPASWTYGYYVKPAGPGRLAALDGTSDAVQLVSLGDGCRNPGALAVDGATLWVSCGAAGAAGLVPVDVSDPRAPVVGPVLATAFDAPGAVAICRGAGFVADQYTGRVQRFDPVTRTSEETVTACPVGAQGWAWAADLLCAPAR</sequence>
<keyword evidence="1 2" id="KW-0732">Signal</keyword>
<gene>
    <name evidence="3" type="ordered locus">Adeh_0337</name>
</gene>
<dbReference type="PROSITE" id="PS51257">
    <property type="entry name" value="PROKAR_LIPOPROTEIN"/>
    <property type="match status" value="1"/>
</dbReference>
<dbReference type="SUPFAM" id="SSF63825">
    <property type="entry name" value="YWTD domain"/>
    <property type="match status" value="1"/>
</dbReference>
<dbReference type="AlphaFoldDB" id="Q2IMT2"/>
<proteinExistence type="predicted"/>
<evidence type="ECO:0000256" key="1">
    <source>
        <dbReference type="ARBA" id="ARBA00022729"/>
    </source>
</evidence>
<dbReference type="Pfam" id="PF04885">
    <property type="entry name" value="Stig1"/>
    <property type="match status" value="1"/>
</dbReference>
<dbReference type="NCBIfam" id="NF041328">
    <property type="entry name" value="C_rich_MXAN6577"/>
    <property type="match status" value="1"/>
</dbReference>
<dbReference type="InterPro" id="IPR006969">
    <property type="entry name" value="Stig-like"/>
</dbReference>
<dbReference type="eggNOG" id="COG3391">
    <property type="taxonomic scope" value="Bacteria"/>
</dbReference>
<dbReference type="HOGENOM" id="CLU_508730_0_0_7"/>
<organism evidence="3 4">
    <name type="scientific">Anaeromyxobacter dehalogenans (strain 2CP-C)</name>
    <dbReference type="NCBI Taxonomy" id="290397"/>
    <lineage>
        <taxon>Bacteria</taxon>
        <taxon>Pseudomonadati</taxon>
        <taxon>Myxococcota</taxon>
        <taxon>Myxococcia</taxon>
        <taxon>Myxococcales</taxon>
        <taxon>Cystobacterineae</taxon>
        <taxon>Anaeromyxobacteraceae</taxon>
        <taxon>Anaeromyxobacter</taxon>
    </lineage>
</organism>
<dbReference type="RefSeq" id="WP_011419396.1">
    <property type="nucleotide sequence ID" value="NC_007760.1"/>
</dbReference>
<dbReference type="PANTHER" id="PTHR33227">
    <property type="entry name" value="STIGMA-SPECIFIC STIG1-LIKE PROTEIN 3"/>
    <property type="match status" value="1"/>
</dbReference>
<dbReference type="STRING" id="290397.Adeh_0337"/>